<dbReference type="EMBL" id="CP034433">
    <property type="protein sequence ID" value="AZN35116.1"/>
    <property type="molecule type" value="Genomic_DNA"/>
</dbReference>
<reference evidence="2 3" key="1">
    <citation type="submission" date="2018-12" db="EMBL/GenBank/DDBJ databases">
        <title>Complete genome sequence of Iodobacter sp. H11R3.</title>
        <authorList>
            <person name="Bae J.-W."/>
        </authorList>
    </citation>
    <scope>NUCLEOTIDE SEQUENCE [LARGE SCALE GENOMIC DNA]</scope>
    <source>
        <strain evidence="2 3">H11R3</strain>
    </source>
</reference>
<dbReference type="KEGG" id="iod:EJO50_00620"/>
<protein>
    <submittedName>
        <fullName evidence="2">Uncharacterized protein</fullName>
    </submittedName>
</protein>
<keyword evidence="3" id="KW-1185">Reference proteome</keyword>
<proteinExistence type="predicted"/>
<dbReference type="Proteomes" id="UP000282438">
    <property type="component" value="Chromosome"/>
</dbReference>
<accession>A0A3S8ZNR2</accession>
<sequence length="210" mass="24355">MITIKKCFYFILFVFEPLFFKGRWIMWFFAFLLLMMMGNTITAIRMEIPNIEKVNRISGKFINTGKGYHKGVLFNIGIKDAYGITHMCGCEPLEFSNCLGRKPSDHREILDQLDAEILKKYVAQMAIVKWLAGQDGEVWMYPNRGLFSSLNSCYQISTNAHTLRSFEQSVQEYSKVKNGVNVYSFWIIMLSGAVALLIFFIIRINAYFKE</sequence>
<evidence type="ECO:0000313" key="3">
    <source>
        <dbReference type="Proteomes" id="UP000282438"/>
    </source>
</evidence>
<keyword evidence="1" id="KW-1133">Transmembrane helix</keyword>
<dbReference type="AlphaFoldDB" id="A0A3S8ZNR2"/>
<feature type="transmembrane region" description="Helical" evidence="1">
    <location>
        <begin position="183"/>
        <end position="204"/>
    </location>
</feature>
<name>A0A3S8ZNR2_9NEIS</name>
<evidence type="ECO:0000256" key="1">
    <source>
        <dbReference type="SAM" id="Phobius"/>
    </source>
</evidence>
<keyword evidence="1" id="KW-0812">Transmembrane</keyword>
<keyword evidence="1" id="KW-0472">Membrane</keyword>
<evidence type="ECO:0000313" key="2">
    <source>
        <dbReference type="EMBL" id="AZN35116.1"/>
    </source>
</evidence>
<gene>
    <name evidence="2" type="ORF">EJO50_00620</name>
</gene>
<dbReference type="RefSeq" id="WP_125971092.1">
    <property type="nucleotide sequence ID" value="NZ_CP034433.1"/>
</dbReference>
<organism evidence="2 3">
    <name type="scientific">Iodobacter ciconiae</name>
    <dbReference type="NCBI Taxonomy" id="2496266"/>
    <lineage>
        <taxon>Bacteria</taxon>
        <taxon>Pseudomonadati</taxon>
        <taxon>Pseudomonadota</taxon>
        <taxon>Betaproteobacteria</taxon>
        <taxon>Neisseriales</taxon>
        <taxon>Chitinibacteraceae</taxon>
        <taxon>Iodobacter</taxon>
    </lineage>
</organism>
<feature type="transmembrane region" description="Helical" evidence="1">
    <location>
        <begin position="24"/>
        <end position="44"/>
    </location>
</feature>